<dbReference type="PANTHER" id="PTHR46339:SF1">
    <property type="entry name" value="BPTI_KUNITZ INHIBITOR DOMAIN-CONTAINING PROTEIN"/>
    <property type="match status" value="1"/>
</dbReference>
<dbReference type="Pfam" id="PF14625">
    <property type="entry name" value="Lustrin_cystein"/>
    <property type="match status" value="3"/>
</dbReference>
<feature type="domain" description="BPTI/Kunitz inhibitor" evidence="1">
    <location>
        <begin position="1"/>
        <end position="28"/>
    </location>
</feature>
<dbReference type="InterPro" id="IPR006150">
    <property type="entry name" value="Cys_repeat_1"/>
</dbReference>
<dbReference type="PRINTS" id="PR00759">
    <property type="entry name" value="BASICPTASE"/>
</dbReference>
<evidence type="ECO:0000313" key="3">
    <source>
        <dbReference type="EMBL" id="CAG9126926.1"/>
    </source>
</evidence>
<evidence type="ECO:0000259" key="1">
    <source>
        <dbReference type="PROSITE" id="PS50279"/>
    </source>
</evidence>
<dbReference type="InterPro" id="IPR028150">
    <property type="entry name" value="Lustrin_cystein"/>
</dbReference>
<dbReference type="Proteomes" id="UP000095284">
    <property type="component" value="Unplaced"/>
</dbReference>
<reference evidence="6" key="1">
    <citation type="submission" date="2016-11" db="UniProtKB">
        <authorList>
            <consortium name="WormBaseParasite"/>
        </authorList>
    </citation>
    <scope>IDENTIFICATION</scope>
</reference>
<feature type="domain" description="BPTI/Kunitz inhibitor" evidence="1">
    <location>
        <begin position="460"/>
        <end position="510"/>
    </location>
</feature>
<dbReference type="PANTHER" id="PTHR46339">
    <property type="entry name" value="PROTEIN CBG15282-RELATED"/>
    <property type="match status" value="1"/>
</dbReference>
<dbReference type="EMBL" id="CAJFCV020000005">
    <property type="protein sequence ID" value="CAG9126926.1"/>
    <property type="molecule type" value="Genomic_DNA"/>
</dbReference>
<dbReference type="InterPro" id="IPR036880">
    <property type="entry name" value="Kunitz_BPTI_sf"/>
</dbReference>
<gene>
    <name evidence="2" type="ORF">BXYJ_LOCUS13315</name>
</gene>
<sequence>MRCEPFIYRGQKGNQNNFLSQEECSERCINSGTHIVSAPHEPQRFENPCSTGFPLVSAQNEILQCMESRPCPPGYFCHVGSNDIETVCSDPCGQPLDSGTGGARLQRWFWNAQAGCCQPFNYCGLRGTQNNFLTREDCEQTCMVINPCKLPVPLPLEQCVPGPNACAARPNMYCHVGAVPQTTVCCPAETPNPCELPVDPGAGRDRLERWFYNAQTSICQPFTYNGIKGNQNNFLSQQDCEELCVPNPCAEGRPFVGADGRPQTCSPSASMNTCPANHWCHVGATQLTTVCCPAARPNPCTLPMSTGEGDASLERFYFDQSTKTCKPFEYRGLKGNQNNFLSQRACQLACQPLDNPCIGQPATTPTGQVLFCSSTNKDTCPVNFWCHLGATPETTVCCPGATNPCSVPLAPGTGNSGLSRWYYNTDERQCVPFQYNGKRGNQNNFLSQNECERTCPEQLCLLSIDKGACSGRQTRFAFNRQTSQCVPFEYTGCGGNLNNFLTMEDCVATCGNVGF</sequence>
<accession>A0A1I7SAP2</accession>
<evidence type="ECO:0000313" key="6">
    <source>
        <dbReference type="WBParaSite" id="BXY_1008900.1"/>
    </source>
</evidence>
<dbReference type="EMBL" id="CAJFDI010000005">
    <property type="protein sequence ID" value="CAD5233224.1"/>
    <property type="molecule type" value="Genomic_DNA"/>
</dbReference>
<protein>
    <submittedName>
        <fullName evidence="2">(pine wood nematode) hypothetical protein</fullName>
    </submittedName>
</protein>
<feature type="domain" description="BPTI/Kunitz inhibitor" evidence="1">
    <location>
        <begin position="300"/>
        <end position="350"/>
    </location>
</feature>
<feature type="domain" description="BPTI/Kunitz inhibitor" evidence="1">
    <location>
        <begin position="405"/>
        <end position="455"/>
    </location>
</feature>
<dbReference type="OrthoDB" id="4473401at2759"/>
<feature type="domain" description="BPTI/Kunitz inhibitor" evidence="1">
    <location>
        <begin position="194"/>
        <end position="244"/>
    </location>
</feature>
<name>A0A1I7SAP2_BURXY</name>
<dbReference type="AlphaFoldDB" id="A0A1I7SAP2"/>
<dbReference type="WBParaSite" id="BXY_1008900.1">
    <property type="protein sequence ID" value="BXY_1008900.1"/>
    <property type="gene ID" value="BXY_1008900"/>
</dbReference>
<dbReference type="Pfam" id="PF00014">
    <property type="entry name" value="Kunitz_BPTI"/>
    <property type="match status" value="6"/>
</dbReference>
<keyword evidence="5" id="KW-1185">Reference proteome</keyword>
<dbReference type="SMART" id="SM00131">
    <property type="entry name" value="KU"/>
    <property type="match status" value="6"/>
</dbReference>
<dbReference type="CDD" id="cd00109">
    <property type="entry name" value="Kunitz-type"/>
    <property type="match status" value="1"/>
</dbReference>
<dbReference type="InterPro" id="IPR020901">
    <property type="entry name" value="Prtase_inh_Kunz-CS"/>
</dbReference>
<evidence type="ECO:0000313" key="4">
    <source>
        <dbReference type="Proteomes" id="UP000095284"/>
    </source>
</evidence>
<reference evidence="3" key="2">
    <citation type="submission" date="2020-08" db="EMBL/GenBank/DDBJ databases">
        <authorList>
            <person name="Kikuchi T."/>
        </authorList>
    </citation>
    <scope>NUCLEOTIDE SEQUENCE</scope>
    <source>
        <strain evidence="2">Ka4C1</strain>
    </source>
</reference>
<feature type="domain" description="BPTI/Kunitz inhibitor" evidence="1">
    <location>
        <begin position="92"/>
        <end position="142"/>
    </location>
</feature>
<dbReference type="GO" id="GO:0004867">
    <property type="term" value="F:serine-type endopeptidase inhibitor activity"/>
    <property type="evidence" value="ECO:0007669"/>
    <property type="project" value="InterPro"/>
</dbReference>
<dbReference type="Gene3D" id="4.10.410.10">
    <property type="entry name" value="Pancreatic trypsin inhibitor Kunitz domain"/>
    <property type="match status" value="6"/>
</dbReference>
<dbReference type="SMR" id="A0A1I7SAP2"/>
<organism evidence="4 6">
    <name type="scientific">Bursaphelenchus xylophilus</name>
    <name type="common">Pinewood nematode worm</name>
    <name type="synonym">Aphelenchoides xylophilus</name>
    <dbReference type="NCBI Taxonomy" id="6326"/>
    <lineage>
        <taxon>Eukaryota</taxon>
        <taxon>Metazoa</taxon>
        <taxon>Ecdysozoa</taxon>
        <taxon>Nematoda</taxon>
        <taxon>Chromadorea</taxon>
        <taxon>Rhabditida</taxon>
        <taxon>Tylenchina</taxon>
        <taxon>Tylenchomorpha</taxon>
        <taxon>Aphelenchoidea</taxon>
        <taxon>Aphelenchoididae</taxon>
        <taxon>Bursaphelenchus</taxon>
    </lineage>
</organism>
<dbReference type="PROSITE" id="PS50279">
    <property type="entry name" value="BPTI_KUNITZ_2"/>
    <property type="match status" value="6"/>
</dbReference>
<dbReference type="SUPFAM" id="SSF57362">
    <property type="entry name" value="BPTI-like"/>
    <property type="match status" value="6"/>
</dbReference>
<dbReference type="Proteomes" id="UP000659654">
    <property type="component" value="Unassembled WGS sequence"/>
</dbReference>
<evidence type="ECO:0000313" key="5">
    <source>
        <dbReference type="Proteomes" id="UP000659654"/>
    </source>
</evidence>
<dbReference type="PROSITE" id="PS00280">
    <property type="entry name" value="BPTI_KUNITZ_1"/>
    <property type="match status" value="1"/>
</dbReference>
<dbReference type="SMART" id="SM00289">
    <property type="entry name" value="WR1"/>
    <property type="match status" value="3"/>
</dbReference>
<proteinExistence type="predicted"/>
<dbReference type="InterPro" id="IPR002223">
    <property type="entry name" value="Kunitz_BPTI"/>
</dbReference>
<evidence type="ECO:0000313" key="2">
    <source>
        <dbReference type="EMBL" id="CAD5233224.1"/>
    </source>
</evidence>
<dbReference type="CDD" id="cd22593">
    <property type="entry name" value="Kunitz_conkunitzin"/>
    <property type="match status" value="4"/>
</dbReference>
<dbReference type="InterPro" id="IPR053014">
    <property type="entry name" value="Cuticle_assoc_divergent"/>
</dbReference>
<dbReference type="Proteomes" id="UP000582659">
    <property type="component" value="Unassembled WGS sequence"/>
</dbReference>